<keyword evidence="2" id="KW-0479">Metal-binding</keyword>
<dbReference type="InterPro" id="IPR016185">
    <property type="entry name" value="PreATP-grasp_dom_sf"/>
</dbReference>
<evidence type="ECO:0000256" key="1">
    <source>
        <dbReference type="ARBA" id="ARBA00022598"/>
    </source>
</evidence>
<name>A0A6I3IV91_9MICO</name>
<keyword evidence="4" id="KW-0067">ATP-binding</keyword>
<sequence length="410" mass="46052">MRRVPSEPRTGWRETVESQGLVFPVTVRPDGTERPYWNENAYYELGAAEVDQLEEATEQLHGMCLEAARHLASGAMGPLGLPEGSLRLAQASLDAGTPSLYGRFDLRYAGVDEGPPKLLEYNADTPTGLLESAVVQWFWLEDTHPDRDQWNSLHERLVAAWQDLAPRLTQPVWFAHHEGEATGEEWMTVTYLRDTAEQAGLATQGITMGQIGYNEAAEYFVGHEAQMLRTCFKLYPWEDMLREPFGRWVEPRPNPMYGTTWLEPPWKVLLSNKALLAALWHLYPGHELLLPAYLDEPHGLTEWVAKPLHGREGASIRVHAEGIEHEQPGGYGAEGWCYQQWCPLPQLDGNKVVLGSWVVDGRAAGVGIRESDGWITDDDARFVPHLIDTASPSEAQRAAWVDDDRRGPGR</sequence>
<proteinExistence type="predicted"/>
<evidence type="ECO:0000313" key="8">
    <source>
        <dbReference type="Proteomes" id="UP000431092"/>
    </source>
</evidence>
<comment type="caution">
    <text evidence="7">The sequence shown here is derived from an EMBL/GenBank/DDBJ whole genome shotgun (WGS) entry which is preliminary data.</text>
</comment>
<accession>A0A6I3IV91</accession>
<dbReference type="Pfam" id="PF03738">
    <property type="entry name" value="GSP_synth"/>
    <property type="match status" value="1"/>
</dbReference>
<reference evidence="7 8" key="1">
    <citation type="submission" date="2019-11" db="EMBL/GenBank/DDBJ databases">
        <title>Whole genome sequencing identifies a novel species of the genus Arsenicicoccus isolated from human blood.</title>
        <authorList>
            <person name="Jeong J.H."/>
            <person name="Kweon O.J."/>
            <person name="Kim H.R."/>
            <person name="Kim T.-H."/>
            <person name="Ha S.-M."/>
            <person name="Lee M.-K."/>
        </authorList>
    </citation>
    <scope>NUCLEOTIDE SEQUENCE [LARGE SCALE GENOMIC DNA]</scope>
    <source>
        <strain evidence="7 8">MKL-02</strain>
    </source>
</reference>
<keyword evidence="8" id="KW-1185">Reference proteome</keyword>
<keyword evidence="3" id="KW-0547">Nucleotide-binding</keyword>
<organism evidence="7 8">
    <name type="scientific">Arsenicicoccus cauae</name>
    <dbReference type="NCBI Taxonomy" id="2663847"/>
    <lineage>
        <taxon>Bacteria</taxon>
        <taxon>Bacillati</taxon>
        <taxon>Actinomycetota</taxon>
        <taxon>Actinomycetes</taxon>
        <taxon>Micrococcales</taxon>
        <taxon>Intrasporangiaceae</taxon>
        <taxon>Arsenicicoccus</taxon>
    </lineage>
</organism>
<evidence type="ECO:0000313" key="7">
    <source>
        <dbReference type="EMBL" id="MTB72221.1"/>
    </source>
</evidence>
<dbReference type="SUPFAM" id="SSF52440">
    <property type="entry name" value="PreATP-grasp domain"/>
    <property type="match status" value="1"/>
</dbReference>
<evidence type="ECO:0000256" key="3">
    <source>
        <dbReference type="ARBA" id="ARBA00022741"/>
    </source>
</evidence>
<dbReference type="EMBL" id="WLVL01000037">
    <property type="protein sequence ID" value="MTB72221.1"/>
    <property type="molecule type" value="Genomic_DNA"/>
</dbReference>
<evidence type="ECO:0000256" key="2">
    <source>
        <dbReference type="ARBA" id="ARBA00022723"/>
    </source>
</evidence>
<dbReference type="InterPro" id="IPR005494">
    <property type="entry name" value="GSPS_pre-ATP-grasp-like_dom"/>
</dbReference>
<dbReference type="GO" id="GO:0016874">
    <property type="term" value="F:ligase activity"/>
    <property type="evidence" value="ECO:0007669"/>
    <property type="project" value="UniProtKB-KW"/>
</dbReference>
<gene>
    <name evidence="7" type="ORF">GGG17_09615</name>
</gene>
<dbReference type="GO" id="GO:0005524">
    <property type="term" value="F:ATP binding"/>
    <property type="evidence" value="ECO:0007669"/>
    <property type="project" value="UniProtKB-KW"/>
</dbReference>
<dbReference type="GO" id="GO:0046872">
    <property type="term" value="F:metal ion binding"/>
    <property type="evidence" value="ECO:0007669"/>
    <property type="project" value="UniProtKB-KW"/>
</dbReference>
<keyword evidence="1" id="KW-0436">Ligase</keyword>
<feature type="domain" description="Glutathionylspermidine synthase pre-ATP-grasp-like" evidence="6">
    <location>
        <begin position="12"/>
        <end position="387"/>
    </location>
</feature>
<evidence type="ECO:0000259" key="6">
    <source>
        <dbReference type="Pfam" id="PF03738"/>
    </source>
</evidence>
<evidence type="ECO:0000256" key="4">
    <source>
        <dbReference type="ARBA" id="ARBA00022840"/>
    </source>
</evidence>
<dbReference type="RefSeq" id="WP_154593483.1">
    <property type="nucleotide sequence ID" value="NZ_WLVL01000037.1"/>
</dbReference>
<dbReference type="SUPFAM" id="SSF56059">
    <property type="entry name" value="Glutathione synthetase ATP-binding domain-like"/>
    <property type="match status" value="1"/>
</dbReference>
<dbReference type="Gene3D" id="3.30.1490.330">
    <property type="match status" value="1"/>
</dbReference>
<keyword evidence="5" id="KW-0460">Magnesium</keyword>
<dbReference type="Proteomes" id="UP000431092">
    <property type="component" value="Unassembled WGS sequence"/>
</dbReference>
<protein>
    <submittedName>
        <fullName evidence="7">Glutathionylspermidine synthase family protein</fullName>
    </submittedName>
</protein>
<dbReference type="AlphaFoldDB" id="A0A6I3IV91"/>
<evidence type="ECO:0000256" key="5">
    <source>
        <dbReference type="ARBA" id="ARBA00022842"/>
    </source>
</evidence>